<proteinExistence type="predicted"/>
<feature type="transmembrane region" description="Helical" evidence="1">
    <location>
        <begin position="31"/>
        <end position="53"/>
    </location>
</feature>
<reference evidence="2" key="1">
    <citation type="journal article" date="2015" name="Mitochondrial DNA">
        <title>The mitochondrial genome of the Vespa mandarinia Smith (Hymenoptera: Vespidae: Vespinae) and a phylogenetic analysis of the Vespoidea.</title>
        <authorList>
            <person name="Chen P.Y."/>
            <person name="Wei S.J."/>
            <person name="Liu J.X."/>
        </authorList>
    </citation>
    <scope>NUCLEOTIDE SEQUENCE</scope>
</reference>
<feature type="transmembrane region" description="Helical" evidence="1">
    <location>
        <begin position="59"/>
        <end position="83"/>
    </location>
</feature>
<keyword evidence="1" id="KW-1133">Transmembrane helix</keyword>
<feature type="transmembrane region" description="Helical" evidence="1">
    <location>
        <begin position="6"/>
        <end position="24"/>
    </location>
</feature>
<name>A0A0F7H1M1_VESMA</name>
<geneLocation type="mitochondrion" evidence="2"/>
<accession>A0A0F7H1M1</accession>
<keyword evidence="1" id="KW-0472">Membrane</keyword>
<dbReference type="EMBL" id="KR059904">
    <property type="protein sequence ID" value="AKG64616.1"/>
    <property type="molecule type" value="Genomic_DNA"/>
</dbReference>
<sequence>MCDKILLNYMFGLTLFLMSSFLMWKFYDHVLMLLICIEFVVVIVLFNIFMMLMNLSMEFYMLIFMVMFVMEGVMGISMVVLIIRYKGNEYMKSLSLVW</sequence>
<gene>
    <name evidence="2" type="primary">ND4L</name>
</gene>
<evidence type="ECO:0000313" key="2">
    <source>
        <dbReference type="EMBL" id="AKG64616.1"/>
    </source>
</evidence>
<keyword evidence="2" id="KW-0496">Mitochondrion</keyword>
<evidence type="ECO:0000256" key="1">
    <source>
        <dbReference type="SAM" id="Phobius"/>
    </source>
</evidence>
<keyword evidence="1" id="KW-0812">Transmembrane</keyword>
<dbReference type="AlphaFoldDB" id="A0A0F7H1M1"/>
<protein>
    <submittedName>
        <fullName evidence="2">NADH dehydrogenase subunit 4L</fullName>
    </submittedName>
</protein>
<organism evidence="2">
    <name type="scientific">Vespa mandarinia</name>
    <name type="common">Asian giant hornet</name>
    <dbReference type="NCBI Taxonomy" id="7446"/>
    <lineage>
        <taxon>Eukaryota</taxon>
        <taxon>Metazoa</taxon>
        <taxon>Ecdysozoa</taxon>
        <taxon>Arthropoda</taxon>
        <taxon>Hexapoda</taxon>
        <taxon>Insecta</taxon>
        <taxon>Pterygota</taxon>
        <taxon>Neoptera</taxon>
        <taxon>Endopterygota</taxon>
        <taxon>Hymenoptera</taxon>
        <taxon>Apocrita</taxon>
        <taxon>Aculeata</taxon>
        <taxon>Vespoidea</taxon>
        <taxon>Vespidae</taxon>
        <taxon>Vespinae</taxon>
        <taxon>Vespa</taxon>
    </lineage>
</organism>
<dbReference type="Gene3D" id="1.10.287.3510">
    <property type="match status" value="1"/>
</dbReference>